<evidence type="ECO:0000313" key="3">
    <source>
        <dbReference type="EMBL" id="GAA0359016.1"/>
    </source>
</evidence>
<evidence type="ECO:0000313" key="4">
    <source>
        <dbReference type="Proteomes" id="UP001501757"/>
    </source>
</evidence>
<keyword evidence="4" id="KW-1185">Reference proteome</keyword>
<proteinExistence type="predicted"/>
<name>A0ABN0XAI8_9ALTE</name>
<evidence type="ECO:0000256" key="1">
    <source>
        <dbReference type="SAM" id="MobiDB-lite"/>
    </source>
</evidence>
<evidence type="ECO:0008006" key="5">
    <source>
        <dbReference type="Google" id="ProtNLM"/>
    </source>
</evidence>
<sequence>MTFKIALLCSIVLGLAGCASPVGNVFPLEERKLQAKALEKRQQLAEALLQWEIIQSVNSNDQDAVIAISKLKNEIHLSLQKHYASLKKAEVEEDIQEQRLLLLKILALNPTDSEAMASLRKLEWQDAYQAASDKSASMANWRIEKPVTKDSVARLKQPSTNLPKREKTQQSLQQRSTQERIDRLLQQAEQKLQGQQWAQAGEILQQLSDFNGTSSLQTSKLINMKKQLSAQYYSQGMRVLTSDIDQAIDDLQTSLWYDPDNTKARLQLSRASKMKQNLEEIRNPK</sequence>
<feature type="signal peptide" evidence="2">
    <location>
        <begin position="1"/>
        <end position="19"/>
    </location>
</feature>
<dbReference type="PROSITE" id="PS51257">
    <property type="entry name" value="PROKAR_LIPOPROTEIN"/>
    <property type="match status" value="1"/>
</dbReference>
<reference evidence="3 4" key="1">
    <citation type="journal article" date="2019" name="Int. J. Syst. Evol. Microbiol.">
        <title>The Global Catalogue of Microorganisms (GCM) 10K type strain sequencing project: providing services to taxonomists for standard genome sequencing and annotation.</title>
        <authorList>
            <consortium name="The Broad Institute Genomics Platform"/>
            <consortium name="The Broad Institute Genome Sequencing Center for Infectious Disease"/>
            <person name="Wu L."/>
            <person name="Ma J."/>
        </authorList>
    </citation>
    <scope>NUCLEOTIDE SEQUENCE [LARGE SCALE GENOMIC DNA]</scope>
    <source>
        <strain evidence="3 4">JCM 13378</strain>
    </source>
</reference>
<dbReference type="Gene3D" id="1.25.40.10">
    <property type="entry name" value="Tetratricopeptide repeat domain"/>
    <property type="match status" value="1"/>
</dbReference>
<organism evidence="3 4">
    <name type="scientific">Bowmanella denitrificans</name>
    <dbReference type="NCBI Taxonomy" id="366582"/>
    <lineage>
        <taxon>Bacteria</taxon>
        <taxon>Pseudomonadati</taxon>
        <taxon>Pseudomonadota</taxon>
        <taxon>Gammaproteobacteria</taxon>
        <taxon>Alteromonadales</taxon>
        <taxon>Alteromonadaceae</taxon>
        <taxon>Bowmanella</taxon>
    </lineage>
</organism>
<dbReference type="Proteomes" id="UP001501757">
    <property type="component" value="Unassembled WGS sequence"/>
</dbReference>
<dbReference type="RefSeq" id="WP_343845160.1">
    <property type="nucleotide sequence ID" value="NZ_BAAAEI010000012.1"/>
</dbReference>
<protein>
    <recommendedName>
        <fullName evidence="5">Lipoprotein</fullName>
    </recommendedName>
</protein>
<gene>
    <name evidence="3" type="ORF">GCM10009092_24060</name>
</gene>
<feature type="region of interest" description="Disordered" evidence="1">
    <location>
        <begin position="150"/>
        <end position="178"/>
    </location>
</feature>
<accession>A0ABN0XAI8</accession>
<dbReference type="EMBL" id="BAAAEI010000012">
    <property type="protein sequence ID" value="GAA0359016.1"/>
    <property type="molecule type" value="Genomic_DNA"/>
</dbReference>
<comment type="caution">
    <text evidence="3">The sequence shown here is derived from an EMBL/GenBank/DDBJ whole genome shotgun (WGS) entry which is preliminary data.</text>
</comment>
<dbReference type="InterPro" id="IPR011990">
    <property type="entry name" value="TPR-like_helical_dom_sf"/>
</dbReference>
<evidence type="ECO:0000256" key="2">
    <source>
        <dbReference type="SAM" id="SignalP"/>
    </source>
</evidence>
<feature type="chain" id="PRO_5045669245" description="Lipoprotein" evidence="2">
    <location>
        <begin position="20"/>
        <end position="285"/>
    </location>
</feature>
<dbReference type="SUPFAM" id="SSF48452">
    <property type="entry name" value="TPR-like"/>
    <property type="match status" value="1"/>
</dbReference>
<keyword evidence="2" id="KW-0732">Signal</keyword>